<name>A0ABS8WL62_DATST</name>
<evidence type="ECO:0000313" key="1">
    <source>
        <dbReference type="EMBL" id="MCE3050836.1"/>
    </source>
</evidence>
<protein>
    <submittedName>
        <fullName evidence="1">Uncharacterized protein</fullName>
    </submittedName>
</protein>
<dbReference type="SUPFAM" id="SSF81383">
    <property type="entry name" value="F-box domain"/>
    <property type="match status" value="1"/>
</dbReference>
<dbReference type="Proteomes" id="UP000823775">
    <property type="component" value="Unassembled WGS sequence"/>
</dbReference>
<dbReference type="EMBL" id="JACEIK010007938">
    <property type="protein sequence ID" value="MCE3050836.1"/>
    <property type="molecule type" value="Genomic_DNA"/>
</dbReference>
<comment type="caution">
    <text evidence="1">The sequence shown here is derived from an EMBL/GenBank/DDBJ whole genome shotgun (WGS) entry which is preliminary data.</text>
</comment>
<accession>A0ABS8WL62</accession>
<sequence length="112" mass="13091">MASSELRNLKKQKEKAVDDDDRISQLSDTLMVQILSLLLAEDVVTSCVLSKSWEEDDIEEDSCHDHHQDIRNLILDYLQELSHETELIIGTWFAKVYILQFFAKDQMEYKIS</sequence>
<proteinExistence type="predicted"/>
<gene>
    <name evidence="1" type="ORF">HAX54_048268</name>
</gene>
<evidence type="ECO:0000313" key="2">
    <source>
        <dbReference type="Proteomes" id="UP000823775"/>
    </source>
</evidence>
<dbReference type="InterPro" id="IPR036047">
    <property type="entry name" value="F-box-like_dom_sf"/>
</dbReference>
<reference evidence="1 2" key="1">
    <citation type="journal article" date="2021" name="BMC Genomics">
        <title>Datura genome reveals duplications of psychoactive alkaloid biosynthetic genes and high mutation rate following tissue culture.</title>
        <authorList>
            <person name="Rajewski A."/>
            <person name="Carter-House D."/>
            <person name="Stajich J."/>
            <person name="Litt A."/>
        </authorList>
    </citation>
    <scope>NUCLEOTIDE SEQUENCE [LARGE SCALE GENOMIC DNA]</scope>
    <source>
        <strain evidence="1">AR-01</strain>
    </source>
</reference>
<keyword evidence="2" id="KW-1185">Reference proteome</keyword>
<organism evidence="1 2">
    <name type="scientific">Datura stramonium</name>
    <name type="common">Jimsonweed</name>
    <name type="synonym">Common thornapple</name>
    <dbReference type="NCBI Taxonomy" id="4076"/>
    <lineage>
        <taxon>Eukaryota</taxon>
        <taxon>Viridiplantae</taxon>
        <taxon>Streptophyta</taxon>
        <taxon>Embryophyta</taxon>
        <taxon>Tracheophyta</taxon>
        <taxon>Spermatophyta</taxon>
        <taxon>Magnoliopsida</taxon>
        <taxon>eudicotyledons</taxon>
        <taxon>Gunneridae</taxon>
        <taxon>Pentapetalae</taxon>
        <taxon>asterids</taxon>
        <taxon>lamiids</taxon>
        <taxon>Solanales</taxon>
        <taxon>Solanaceae</taxon>
        <taxon>Solanoideae</taxon>
        <taxon>Datureae</taxon>
        <taxon>Datura</taxon>
    </lineage>
</organism>